<accession>A0A4V6TT84</accession>
<dbReference type="EMBL" id="MWPZ01000007">
    <property type="protein sequence ID" value="TIC94313.1"/>
    <property type="molecule type" value="Genomic_DNA"/>
</dbReference>
<dbReference type="InterPro" id="IPR045518">
    <property type="entry name" value="2EXR"/>
</dbReference>
<proteinExistence type="predicted"/>
<evidence type="ECO:0000313" key="2">
    <source>
        <dbReference type="EMBL" id="TIC94313.1"/>
    </source>
</evidence>
<evidence type="ECO:0000313" key="3">
    <source>
        <dbReference type="Proteomes" id="UP000305883"/>
    </source>
</evidence>
<feature type="domain" description="2EXR" evidence="1">
    <location>
        <begin position="20"/>
        <end position="104"/>
    </location>
</feature>
<dbReference type="AlphaFoldDB" id="A0A4V6TT84"/>
<protein>
    <recommendedName>
        <fullName evidence="1">2EXR domain-containing protein</fullName>
    </recommendedName>
</protein>
<name>A0A4V6TT84_9PEZI</name>
<evidence type="ECO:0000259" key="1">
    <source>
        <dbReference type="Pfam" id="PF20150"/>
    </source>
</evidence>
<dbReference type="Pfam" id="PF20150">
    <property type="entry name" value="2EXR"/>
    <property type="match status" value="1"/>
</dbReference>
<organism evidence="2 3">
    <name type="scientific">Colletotrichum higginsianum</name>
    <dbReference type="NCBI Taxonomy" id="80884"/>
    <lineage>
        <taxon>Eukaryota</taxon>
        <taxon>Fungi</taxon>
        <taxon>Dikarya</taxon>
        <taxon>Ascomycota</taxon>
        <taxon>Pezizomycotina</taxon>
        <taxon>Sordariomycetes</taxon>
        <taxon>Hypocreomycetidae</taxon>
        <taxon>Glomerellales</taxon>
        <taxon>Glomerellaceae</taxon>
        <taxon>Colletotrichum</taxon>
        <taxon>Colletotrichum destructivum species complex</taxon>
    </lineage>
</organism>
<dbReference type="Proteomes" id="UP000305883">
    <property type="component" value="Unassembled WGS sequence"/>
</dbReference>
<dbReference type="PANTHER" id="PTHR35910:SF1">
    <property type="entry name" value="2EXR DOMAIN-CONTAINING PROTEIN"/>
    <property type="match status" value="1"/>
</dbReference>
<comment type="caution">
    <text evidence="2">The sequence shown here is derived from an EMBL/GenBank/DDBJ whole genome shotgun (WGS) entry which is preliminary data.</text>
</comment>
<gene>
    <name evidence="2" type="ORF">CH35J_009714</name>
</gene>
<sequence length="297" mass="34464">MTSSESRPLHQSQSTGWSHTLPLELRTMIWQFTLPTHQMHLLKDSRPIPDRVGQTLEICVTVPVAFQVCRESRQVAAKHLDAIPRTDNPADTRTVYCDLTTDSLLLDMRMNFGLSLFLDQVPAAWKPFKQIHVWECDFFDWQPNPRDDAAVSRVTRELKRLFQAFPNTQRLVPTRVMDPDGRIHLNDPGFLSYAFTDKHLMRYVHVGGAGEPPFPEHVLHAKFYKKFLSMEAEHEFWTTHVAELPGGYPRPRVHSAVARVQCKHQLPPRNYECYEEGIVYASDDERFFDNDIPARQR</sequence>
<dbReference type="PANTHER" id="PTHR35910">
    <property type="entry name" value="2EXR DOMAIN-CONTAINING PROTEIN"/>
    <property type="match status" value="1"/>
</dbReference>
<dbReference type="OrthoDB" id="3561261at2759"/>
<reference evidence="2 3" key="1">
    <citation type="journal article" date="2019" name="Genome Biol. Evol.">
        <title>Genomic Plasticity Mediated by Transposable Elements in the Plant Pathogenic Fungus Colletotrichum higginsianum.</title>
        <authorList>
            <person name="Tsushima A."/>
            <person name="Gan P."/>
            <person name="Kumakura N."/>
            <person name="Narusaka M."/>
            <person name="Takano Y."/>
            <person name="Narusaka Y."/>
            <person name="Shirasu K."/>
        </authorList>
    </citation>
    <scope>NUCLEOTIDE SEQUENCE [LARGE SCALE GENOMIC DNA]</scope>
    <source>
        <strain evidence="2 3">MAFF305635-RFP</strain>
    </source>
</reference>